<organism evidence="2 3">
    <name type="scientific">Edwardsiella tarda</name>
    <dbReference type="NCBI Taxonomy" id="636"/>
    <lineage>
        <taxon>Bacteria</taxon>
        <taxon>Pseudomonadati</taxon>
        <taxon>Pseudomonadota</taxon>
        <taxon>Gammaproteobacteria</taxon>
        <taxon>Enterobacterales</taxon>
        <taxon>Hafniaceae</taxon>
        <taxon>Edwardsiella</taxon>
    </lineage>
</organism>
<dbReference type="PROSITE" id="PS51301">
    <property type="entry name" value="KILA_N"/>
    <property type="match status" value="1"/>
</dbReference>
<feature type="domain" description="KilA-N" evidence="1">
    <location>
        <begin position="1"/>
        <end position="108"/>
    </location>
</feature>
<dbReference type="InterPro" id="IPR018004">
    <property type="entry name" value="KilA/APSES_HTH"/>
</dbReference>
<dbReference type="OrthoDB" id="5298460at2"/>
<dbReference type="InterPro" id="IPR017880">
    <property type="entry name" value="KilA_N"/>
</dbReference>
<proteinExistence type="predicted"/>
<dbReference type="SMART" id="SM01252">
    <property type="entry name" value="KilA-N"/>
    <property type="match status" value="1"/>
</dbReference>
<evidence type="ECO:0000259" key="1">
    <source>
        <dbReference type="PROSITE" id="PS51301"/>
    </source>
</evidence>
<sequence>MNQLISIDGICVRQDVDGRFCLNDLHRAAGGEKRHQPTNWLALAQTKELIGEIIATPEITGVLNNQPISVINGGDYRGTYACKELVYAYAMWISAAFNLKVIRTFDAIQSAARDNCAADKVQAGIMILESAAKTLNLSNSSKLAGYQKLQQFVGIPELMPAYAIDAPSDAADGSSRPTSSLTAILKRHNIPVSTTEAYRRLMQLGIVQHCERPSRSTKAKNGVKAFWAVTARGCQYGKNITSPNNPRETQPHFFDSRAGDLLKLMMTEAQA</sequence>
<keyword evidence="2" id="KW-0238">DNA-binding</keyword>
<name>A0A2A7U1F0_EDWTA</name>
<dbReference type="AlphaFoldDB" id="A0A2A7U1F0"/>
<accession>A0A2A7U1F0</accession>
<gene>
    <name evidence="2" type="ORF">CRM76_09110</name>
</gene>
<dbReference type="RefSeq" id="WP_078000589.1">
    <property type="nucleotide sequence ID" value="NZ_MSSL01000046.1"/>
</dbReference>
<reference evidence="3" key="1">
    <citation type="submission" date="2017-09" db="EMBL/GenBank/DDBJ databases">
        <title>FDA dAtabase for Regulatory Grade micrObial Sequences (FDA-ARGOS): Supporting development and validation of Infectious Disease Dx tests.</title>
        <authorList>
            <person name="Goldberg B."/>
            <person name="Campos J."/>
            <person name="Tallon L."/>
            <person name="Sadzewicz L."/>
            <person name="Ott S."/>
            <person name="Zhao X."/>
            <person name="Nagaraj S."/>
            <person name="Vavikolanu K."/>
            <person name="Aluvathingal J."/>
            <person name="Nadendla S."/>
            <person name="Geyer C."/>
            <person name="Sichtig H."/>
        </authorList>
    </citation>
    <scope>NUCLEOTIDE SEQUENCE [LARGE SCALE GENOMIC DNA]</scope>
    <source>
        <strain evidence="3">FDAARGOS_370</strain>
    </source>
</reference>
<evidence type="ECO:0000313" key="2">
    <source>
        <dbReference type="EMBL" id="PEH72063.1"/>
    </source>
</evidence>
<dbReference type="Proteomes" id="UP000219788">
    <property type="component" value="Unassembled WGS sequence"/>
</dbReference>
<evidence type="ECO:0000313" key="3">
    <source>
        <dbReference type="Proteomes" id="UP000219788"/>
    </source>
</evidence>
<dbReference type="EMBL" id="PDDV01000013">
    <property type="protein sequence ID" value="PEH72063.1"/>
    <property type="molecule type" value="Genomic_DNA"/>
</dbReference>
<protein>
    <submittedName>
        <fullName evidence="2">DNA-binding protein</fullName>
    </submittedName>
</protein>
<dbReference type="GO" id="GO:0003677">
    <property type="term" value="F:DNA binding"/>
    <property type="evidence" value="ECO:0007669"/>
    <property type="project" value="UniProtKB-KW"/>
</dbReference>
<comment type="caution">
    <text evidence="2">The sequence shown here is derived from an EMBL/GenBank/DDBJ whole genome shotgun (WGS) entry which is preliminary data.</text>
</comment>
<dbReference type="Pfam" id="PF04383">
    <property type="entry name" value="KilA-N"/>
    <property type="match status" value="1"/>
</dbReference>